<evidence type="ECO:0000256" key="8">
    <source>
        <dbReference type="ARBA" id="ARBA00023163"/>
    </source>
</evidence>
<dbReference type="GO" id="GO:0005737">
    <property type="term" value="C:cytoplasm"/>
    <property type="evidence" value="ECO:0007669"/>
    <property type="project" value="UniProtKB-SubCell"/>
</dbReference>
<feature type="compositionally biased region" description="Low complexity" evidence="10">
    <location>
        <begin position="70"/>
        <end position="88"/>
    </location>
</feature>
<dbReference type="Pfam" id="PF02205">
    <property type="entry name" value="WH2"/>
    <property type="match status" value="1"/>
</dbReference>
<dbReference type="eggNOG" id="KOG4508">
    <property type="taxonomic scope" value="Eukaryota"/>
</dbReference>
<comment type="subcellular location">
    <subcellularLocation>
        <location evidence="2">Cytoplasm</location>
    </subcellularLocation>
    <subcellularLocation>
        <location evidence="1">Nucleus</location>
    </subcellularLocation>
</comment>
<keyword evidence="9" id="KW-0539">Nucleus</keyword>
<evidence type="ECO:0000256" key="5">
    <source>
        <dbReference type="ARBA" id="ARBA00022490"/>
    </source>
</evidence>
<reference evidence="11" key="1">
    <citation type="submission" date="2015-05" db="UniProtKB">
        <authorList>
            <consortium name="EnsemblMetazoa"/>
        </authorList>
    </citation>
    <scope>IDENTIFICATION</scope>
</reference>
<feature type="compositionally biased region" description="Polar residues" evidence="10">
    <location>
        <begin position="184"/>
        <end position="212"/>
    </location>
</feature>
<keyword evidence="7" id="KW-0943">RNA-mediated gene silencing</keyword>
<evidence type="ECO:0000313" key="12">
    <source>
        <dbReference type="Proteomes" id="UP000015103"/>
    </source>
</evidence>
<evidence type="ECO:0000256" key="7">
    <source>
        <dbReference type="ARBA" id="ARBA00023158"/>
    </source>
</evidence>
<keyword evidence="5" id="KW-0963">Cytoplasm</keyword>
<dbReference type="EMBL" id="ACPB03019848">
    <property type="status" value="NOT_ANNOTATED_CDS"/>
    <property type="molecule type" value="Genomic_DNA"/>
</dbReference>
<comment type="similarity">
    <text evidence="3">Belongs to the CNOT11 family.</text>
</comment>
<feature type="compositionally biased region" description="Pro residues" evidence="10">
    <location>
        <begin position="15"/>
        <end position="32"/>
    </location>
</feature>
<feature type="compositionally biased region" description="Pro residues" evidence="10">
    <location>
        <begin position="167"/>
        <end position="177"/>
    </location>
</feature>
<dbReference type="EnsemblMetazoa" id="RPRC000948-RA">
    <property type="protein sequence ID" value="RPRC000948-PA"/>
    <property type="gene ID" value="RPRC000948"/>
</dbReference>
<evidence type="ECO:0000256" key="4">
    <source>
        <dbReference type="ARBA" id="ARBA00014872"/>
    </source>
</evidence>
<sequence>MGENINDIRGSGMPVAPPPPPPPGPPLPPPAVQPAASDPKGRDLLLKSIRAGTSLKKTVTRDRSAPAIQGKSTNSGNSNNNKTNGPTNRPTIQSGSATIARSNGLGALFADGIPKLKPTRTNIGQQSQSSSLTSLTTANVSSLHGNNNHVVKSVEIGRKAFGTKNRGPPPQPPPPLAQKPNLPTSVSETTLTPAGNTIGNHTRSQSTVSLQNGRAKPGLLPKPPAPAPPPPNKRGGVSRAHSMRAPASPPIVSQIQGIPVFPTGGGLKGAPMFHASTDSLVRGGIRPKPPLKAPTSRPPPPPRSAVPPPPPPMQPPPPPPPLPPHRAAPPLPFTAPPPLPIRHSSMRNGYITGEFESKYIFHPVKDFPAPPPFRNLNKIYNSKTVKAPAPAPPATPQLHLNMNEISTLMDLLTDDNIESQSVEYYVNQISQNFPKANNFKVGSAIVALITNNLIQKPAQRLVALSVLNELYRGEPFAHNPFSAFILQIVQPDICNKTIPSQPNITFSEKSFLSHLIISCTWKDLLKNTPNNILNNEYSMADITSLQNAVSEAKADIMSSAKNHIPSIIPDISTSATYDSSDIRSTAEKLIADPDSPARQTYRPEMLRLVPPLFYDDNEMIWLEEGFVWEHYAAYDITMCVPNSSSIEAKKLMVRAFKSALTLQQQQHLLAELDKDPKLVYHIGLTPNAILINSVL</sequence>
<feature type="compositionally biased region" description="Pro residues" evidence="10">
    <location>
        <begin position="287"/>
        <end position="340"/>
    </location>
</feature>
<keyword evidence="12" id="KW-1185">Reference proteome</keyword>
<dbReference type="Proteomes" id="UP000015103">
    <property type="component" value="Unassembled WGS sequence"/>
</dbReference>
<dbReference type="PANTHER" id="PTHR15975">
    <property type="entry name" value="CCR4-NOT TRANSCRIPTION COMPLEX SUBUNIT 11"/>
    <property type="match status" value="1"/>
</dbReference>
<dbReference type="InterPro" id="IPR019312">
    <property type="entry name" value="CNOT11"/>
</dbReference>
<evidence type="ECO:0000256" key="6">
    <source>
        <dbReference type="ARBA" id="ARBA00023015"/>
    </source>
</evidence>
<dbReference type="PROSITE" id="PS51082">
    <property type="entry name" value="WH2"/>
    <property type="match status" value="1"/>
</dbReference>
<dbReference type="InParanoid" id="T1HA91"/>
<feature type="region of interest" description="Disordered" evidence="10">
    <location>
        <begin position="1"/>
        <end position="95"/>
    </location>
</feature>
<accession>T1HA91</accession>
<dbReference type="AlphaFoldDB" id="T1HA91"/>
<evidence type="ECO:0000256" key="10">
    <source>
        <dbReference type="SAM" id="MobiDB-lite"/>
    </source>
</evidence>
<proteinExistence type="inferred from homology"/>
<organism evidence="11 12">
    <name type="scientific">Rhodnius prolixus</name>
    <name type="common">Triatomid bug</name>
    <dbReference type="NCBI Taxonomy" id="13249"/>
    <lineage>
        <taxon>Eukaryota</taxon>
        <taxon>Metazoa</taxon>
        <taxon>Ecdysozoa</taxon>
        <taxon>Arthropoda</taxon>
        <taxon>Hexapoda</taxon>
        <taxon>Insecta</taxon>
        <taxon>Pterygota</taxon>
        <taxon>Neoptera</taxon>
        <taxon>Paraneoptera</taxon>
        <taxon>Hemiptera</taxon>
        <taxon>Heteroptera</taxon>
        <taxon>Panheteroptera</taxon>
        <taxon>Cimicomorpha</taxon>
        <taxon>Reduviidae</taxon>
        <taxon>Triatominae</taxon>
        <taxon>Rhodnius</taxon>
    </lineage>
</organism>
<dbReference type="GO" id="GO:0031047">
    <property type="term" value="P:regulatory ncRNA-mediated gene silencing"/>
    <property type="evidence" value="ECO:0007669"/>
    <property type="project" value="UniProtKB-KW"/>
</dbReference>
<dbReference type="HOGENOM" id="CLU_396541_0_0_1"/>
<feature type="compositionally biased region" description="Pro residues" evidence="10">
    <location>
        <begin position="220"/>
        <end position="232"/>
    </location>
</feature>
<feature type="region of interest" description="Disordered" evidence="10">
    <location>
        <begin position="280"/>
        <end position="345"/>
    </location>
</feature>
<dbReference type="STRING" id="13249.T1HA91"/>
<evidence type="ECO:0000313" key="11">
    <source>
        <dbReference type="EnsemblMetazoa" id="RPRC000948-PA"/>
    </source>
</evidence>
<evidence type="ECO:0000256" key="2">
    <source>
        <dbReference type="ARBA" id="ARBA00004496"/>
    </source>
</evidence>
<dbReference type="PANTHER" id="PTHR15975:SF0">
    <property type="entry name" value="CCR4-NOT TRANSCRIPTION COMPLEX SUBUNIT 11"/>
    <property type="match status" value="1"/>
</dbReference>
<dbReference type="GO" id="GO:0005634">
    <property type="term" value="C:nucleus"/>
    <property type="evidence" value="ECO:0007669"/>
    <property type="project" value="UniProtKB-SubCell"/>
</dbReference>
<feature type="region of interest" description="Disordered" evidence="10">
    <location>
        <begin position="160"/>
        <end position="257"/>
    </location>
</feature>
<evidence type="ECO:0000256" key="9">
    <source>
        <dbReference type="ARBA" id="ARBA00023242"/>
    </source>
</evidence>
<dbReference type="VEuPathDB" id="VectorBase:RPRC000948"/>
<dbReference type="InterPro" id="IPR003124">
    <property type="entry name" value="WH2_dom"/>
</dbReference>
<dbReference type="GO" id="GO:0003779">
    <property type="term" value="F:actin binding"/>
    <property type="evidence" value="ECO:0007669"/>
    <property type="project" value="InterPro"/>
</dbReference>
<evidence type="ECO:0000256" key="1">
    <source>
        <dbReference type="ARBA" id="ARBA00004123"/>
    </source>
</evidence>
<dbReference type="GO" id="GO:0030014">
    <property type="term" value="C:CCR4-NOT complex"/>
    <property type="evidence" value="ECO:0007669"/>
    <property type="project" value="InterPro"/>
</dbReference>
<name>T1HA91_RHOPR</name>
<keyword evidence="6" id="KW-0805">Transcription regulation</keyword>
<evidence type="ECO:0000256" key="3">
    <source>
        <dbReference type="ARBA" id="ARBA00008030"/>
    </source>
</evidence>
<keyword evidence="8" id="KW-0804">Transcription</keyword>
<protein>
    <recommendedName>
        <fullName evidence="4">CCR4-NOT transcription complex subunit 11</fullName>
    </recommendedName>
</protein>